<feature type="compositionally biased region" description="Polar residues" evidence="1">
    <location>
        <begin position="83"/>
        <end position="104"/>
    </location>
</feature>
<feature type="region of interest" description="Disordered" evidence="1">
    <location>
        <begin position="1"/>
        <end position="22"/>
    </location>
</feature>
<dbReference type="AlphaFoldDB" id="A0A5B7EM86"/>
<evidence type="ECO:0000256" key="1">
    <source>
        <dbReference type="SAM" id="MobiDB-lite"/>
    </source>
</evidence>
<name>A0A5B7EM86_PORTR</name>
<organism evidence="2 3">
    <name type="scientific">Portunus trituberculatus</name>
    <name type="common">Swimming crab</name>
    <name type="synonym">Neptunus trituberculatus</name>
    <dbReference type="NCBI Taxonomy" id="210409"/>
    <lineage>
        <taxon>Eukaryota</taxon>
        <taxon>Metazoa</taxon>
        <taxon>Ecdysozoa</taxon>
        <taxon>Arthropoda</taxon>
        <taxon>Crustacea</taxon>
        <taxon>Multicrustacea</taxon>
        <taxon>Malacostraca</taxon>
        <taxon>Eumalacostraca</taxon>
        <taxon>Eucarida</taxon>
        <taxon>Decapoda</taxon>
        <taxon>Pleocyemata</taxon>
        <taxon>Brachyura</taxon>
        <taxon>Eubrachyura</taxon>
        <taxon>Portunoidea</taxon>
        <taxon>Portunidae</taxon>
        <taxon>Portuninae</taxon>
        <taxon>Portunus</taxon>
    </lineage>
</organism>
<gene>
    <name evidence="2" type="ORF">E2C01_027926</name>
</gene>
<sequence length="110" mass="12449">MYRTCRWSGHLPARNASTTPRGRVERAALEGAKNLQKHRADTWFMAPRTKGQRRETKRPIKFRFSVTDRVLFTPSTPREAARLSQSAILSSEAETSTKTLASTEIEGRTS</sequence>
<proteinExistence type="predicted"/>
<evidence type="ECO:0000313" key="2">
    <source>
        <dbReference type="EMBL" id="MPC34535.1"/>
    </source>
</evidence>
<feature type="region of interest" description="Disordered" evidence="1">
    <location>
        <begin position="77"/>
        <end position="110"/>
    </location>
</feature>
<protein>
    <submittedName>
        <fullName evidence="2">Uncharacterized protein</fullName>
    </submittedName>
</protein>
<dbReference type="EMBL" id="VSRR010003075">
    <property type="protein sequence ID" value="MPC34535.1"/>
    <property type="molecule type" value="Genomic_DNA"/>
</dbReference>
<keyword evidence="3" id="KW-1185">Reference proteome</keyword>
<dbReference type="Proteomes" id="UP000324222">
    <property type="component" value="Unassembled WGS sequence"/>
</dbReference>
<comment type="caution">
    <text evidence="2">The sequence shown here is derived from an EMBL/GenBank/DDBJ whole genome shotgun (WGS) entry which is preliminary data.</text>
</comment>
<accession>A0A5B7EM86</accession>
<evidence type="ECO:0000313" key="3">
    <source>
        <dbReference type="Proteomes" id="UP000324222"/>
    </source>
</evidence>
<reference evidence="2 3" key="1">
    <citation type="submission" date="2019-05" db="EMBL/GenBank/DDBJ databases">
        <title>Another draft genome of Portunus trituberculatus and its Hox gene families provides insights of decapod evolution.</title>
        <authorList>
            <person name="Jeong J.-H."/>
            <person name="Song I."/>
            <person name="Kim S."/>
            <person name="Choi T."/>
            <person name="Kim D."/>
            <person name="Ryu S."/>
            <person name="Kim W."/>
        </authorList>
    </citation>
    <scope>NUCLEOTIDE SEQUENCE [LARGE SCALE GENOMIC DNA]</scope>
    <source>
        <tissue evidence="2">Muscle</tissue>
    </source>
</reference>